<name>A0A2H0UEX9_9BACT</name>
<dbReference type="Proteomes" id="UP000229315">
    <property type="component" value="Unassembled WGS sequence"/>
</dbReference>
<dbReference type="InterPro" id="IPR000831">
    <property type="entry name" value="Trp_repress"/>
</dbReference>
<organism evidence="1 2">
    <name type="scientific">Candidatus Kaiserbacteria bacterium CG10_big_fil_rev_8_21_14_0_10_45_20</name>
    <dbReference type="NCBI Taxonomy" id="1974607"/>
    <lineage>
        <taxon>Bacteria</taxon>
        <taxon>Candidatus Kaiseribacteriota</taxon>
    </lineage>
</organism>
<protein>
    <recommendedName>
        <fullName evidence="3">TrpR like protein, YerC/YecD</fullName>
    </recommendedName>
</protein>
<dbReference type="InterPro" id="IPR038116">
    <property type="entry name" value="TrpR-like_sf"/>
</dbReference>
<proteinExistence type="predicted"/>
<comment type="caution">
    <text evidence="1">The sequence shown here is derived from an EMBL/GenBank/DDBJ whole genome shotgun (WGS) entry which is preliminary data.</text>
</comment>
<dbReference type="SUPFAM" id="SSF48295">
    <property type="entry name" value="TrpR-like"/>
    <property type="match status" value="1"/>
</dbReference>
<gene>
    <name evidence="1" type="ORF">COU15_03275</name>
</gene>
<evidence type="ECO:0000313" key="2">
    <source>
        <dbReference type="Proteomes" id="UP000229315"/>
    </source>
</evidence>
<dbReference type="GO" id="GO:0003700">
    <property type="term" value="F:DNA-binding transcription factor activity"/>
    <property type="evidence" value="ECO:0007669"/>
    <property type="project" value="InterPro"/>
</dbReference>
<dbReference type="GO" id="GO:0043565">
    <property type="term" value="F:sequence-specific DNA binding"/>
    <property type="evidence" value="ECO:0007669"/>
    <property type="project" value="InterPro"/>
</dbReference>
<sequence length="150" mass="17136">MKKKIIDLSEKEKMVTLDALYTAAGTVRGRGAMKSFLRDLLTESERVMLGRRIIIARMILSGCTYEDISTRLGVGMDTISKVNYWLSGQFPGLKKAVQVLDKEIIRRERDTSFGTFGALKKKYPLHFLLFNIADEVNVFKNTSQLKKKRK</sequence>
<dbReference type="Pfam" id="PF01371">
    <property type="entry name" value="Trp_repressor"/>
    <property type="match status" value="1"/>
</dbReference>
<accession>A0A2H0UEX9</accession>
<dbReference type="InterPro" id="IPR010921">
    <property type="entry name" value="Trp_repressor/repl_initiator"/>
</dbReference>
<evidence type="ECO:0000313" key="1">
    <source>
        <dbReference type="EMBL" id="PIR84947.1"/>
    </source>
</evidence>
<dbReference type="EMBL" id="PFBH01000021">
    <property type="protein sequence ID" value="PIR84947.1"/>
    <property type="molecule type" value="Genomic_DNA"/>
</dbReference>
<dbReference type="AlphaFoldDB" id="A0A2H0UEX9"/>
<dbReference type="Gene3D" id="1.10.1270.10">
    <property type="entry name" value="TrpR-like"/>
    <property type="match status" value="1"/>
</dbReference>
<evidence type="ECO:0008006" key="3">
    <source>
        <dbReference type="Google" id="ProtNLM"/>
    </source>
</evidence>
<reference evidence="2" key="1">
    <citation type="submission" date="2017-09" db="EMBL/GenBank/DDBJ databases">
        <title>Depth-based differentiation of microbial function through sediment-hosted aquifers and enrichment of novel symbionts in the deep terrestrial subsurface.</title>
        <authorList>
            <person name="Probst A.J."/>
            <person name="Ladd B."/>
            <person name="Jarett J.K."/>
            <person name="Geller-Mcgrath D.E."/>
            <person name="Sieber C.M.K."/>
            <person name="Emerson J.B."/>
            <person name="Anantharaman K."/>
            <person name="Thomas B.C."/>
            <person name="Malmstrom R."/>
            <person name="Stieglmeier M."/>
            <person name="Klingl A."/>
            <person name="Woyke T."/>
            <person name="Ryan C.M."/>
            <person name="Banfield J.F."/>
        </authorList>
    </citation>
    <scope>NUCLEOTIDE SEQUENCE [LARGE SCALE GENOMIC DNA]</scope>
</reference>